<dbReference type="SUPFAM" id="SSF54373">
    <property type="entry name" value="FAD-linked reductases, C-terminal domain"/>
    <property type="match status" value="1"/>
</dbReference>
<dbReference type="Gene3D" id="1.10.405.10">
    <property type="entry name" value="Guanine Nucleotide Dissociation Inhibitor, domain 1"/>
    <property type="match status" value="1"/>
</dbReference>
<dbReference type="Gene3D" id="3.50.50.60">
    <property type="entry name" value="FAD/NAD(P)-binding domain"/>
    <property type="match status" value="2"/>
</dbReference>
<evidence type="ECO:0000256" key="8">
    <source>
        <dbReference type="ARBA" id="ARBA00023002"/>
    </source>
</evidence>
<dbReference type="Proteomes" id="UP000838412">
    <property type="component" value="Chromosome 5"/>
</dbReference>
<evidence type="ECO:0000313" key="15">
    <source>
        <dbReference type="EMBL" id="CAH1265391.1"/>
    </source>
</evidence>
<organism evidence="15 16">
    <name type="scientific">Branchiostoma lanceolatum</name>
    <name type="common">Common lancelet</name>
    <name type="synonym">Amphioxus lanceolatum</name>
    <dbReference type="NCBI Taxonomy" id="7740"/>
    <lineage>
        <taxon>Eukaryota</taxon>
        <taxon>Metazoa</taxon>
        <taxon>Chordata</taxon>
        <taxon>Cephalochordata</taxon>
        <taxon>Leptocardii</taxon>
        <taxon>Amphioxiformes</taxon>
        <taxon>Branchiostomatidae</taxon>
        <taxon>Branchiostoma</taxon>
    </lineage>
</organism>
<evidence type="ECO:0000256" key="3">
    <source>
        <dbReference type="ARBA" id="ARBA00005995"/>
    </source>
</evidence>
<keyword evidence="16" id="KW-1185">Reference proteome</keyword>
<evidence type="ECO:0000259" key="14">
    <source>
        <dbReference type="Pfam" id="PF01593"/>
    </source>
</evidence>
<keyword evidence="10" id="KW-0472">Membrane</keyword>
<dbReference type="SUPFAM" id="SSF51905">
    <property type="entry name" value="FAD/NAD(P)-binding domain"/>
    <property type="match status" value="2"/>
</dbReference>
<comment type="similarity">
    <text evidence="3 13">Belongs to the flavin monoamine oxidase family.</text>
</comment>
<accession>A0A8K0A2E7</accession>
<dbReference type="PRINTS" id="PR00757">
    <property type="entry name" value="AMINEOXDASEF"/>
</dbReference>
<dbReference type="Pfam" id="PF01593">
    <property type="entry name" value="Amino_oxidase"/>
    <property type="match status" value="2"/>
</dbReference>
<dbReference type="AlphaFoldDB" id="A0A8K0A2E7"/>
<name>A0A8K0A2E7_BRALA</name>
<dbReference type="InterPro" id="IPR002937">
    <property type="entry name" value="Amino_oxidase"/>
</dbReference>
<evidence type="ECO:0000256" key="7">
    <source>
        <dbReference type="ARBA" id="ARBA00022989"/>
    </source>
</evidence>
<feature type="binding site" evidence="12">
    <location>
        <begin position="35"/>
        <end position="36"/>
    </location>
    <ligand>
        <name>FAD</name>
        <dbReference type="ChEBI" id="CHEBI:57692"/>
    </ligand>
</feature>
<dbReference type="PANTHER" id="PTHR43563:SF11">
    <property type="entry name" value="AMINE OXIDASE [FLAVIN-CONTAINING] A"/>
    <property type="match status" value="1"/>
</dbReference>
<sequence>MRKHTCDVVVVGAGLSGLTAARLLHKHDLDVAVVEASGRVGGRAFTLENPEMGMVTDQGAPRCGPGQSTAWQLIKDVGVKVWQQPPTQKVYVTEDGVSRFTSTSLPTRNPLVRLDHYNVFSTMDRLTNQIPPEEPWEAPSAQEWDSCTMKDFFDRTVWFKSVRRITDAFVRVLACAEPEEVSMLWFLWLMGQYGGGRWATLVNPNKSTQFRVSGGMQHLCKVLVEQLGDKVTLNCPITKVENVEDGVLVTGNEATWEAKAVILAVPPPCYNKISLSPALPEAFHHITMGHVYRCTLYYKTNFWGNGDSSVQLFADYPGCLIVNAFDDTVPGNKYPAFTASITGKKAITAREMTKEQRKDAFCRCLAKAFSSEEALQPLDYLEKNWNEEEYIGGGFWAYFPPGVLTSNKTFGRCRYNPTGRVFLAGAESATRGYGGLEGAVWAGKRAAEQNPEMGMVSDQGATRCGPAMSTLWQLIKDVGVKVWQQPPTQMVYVREDSVSRFTPTSLPTWNPLVRLDHYNVFSTMDWLANQIPPEEPWEAASAQEWDSCTMKDFFDRTVWFRSVRRITDAFVSLLACAEPEEVSMLWFLWLMGQYGGGRWATLVNPKPPQHRVSGGMQRLCKVLVEQLGDKVTLNYPITKVENVEDGVLVTGNGSTWEAKAVILAIPPPCYGKISLSPALPKAFHHITMGHVYRCTLYYKTNFWGNGDSSVQLFADYPGCLVVNAFDDTVPGNKYPAFTA</sequence>
<comment type="catalytic activity">
    <reaction evidence="11">
        <text>a secondary aliphatic amine + O2 + H2O = a primary amine + an aldehyde + H2O2</text>
        <dbReference type="Rhea" id="RHEA:26414"/>
        <dbReference type="ChEBI" id="CHEBI:15377"/>
        <dbReference type="ChEBI" id="CHEBI:15379"/>
        <dbReference type="ChEBI" id="CHEBI:16240"/>
        <dbReference type="ChEBI" id="CHEBI:17478"/>
        <dbReference type="ChEBI" id="CHEBI:58855"/>
        <dbReference type="ChEBI" id="CHEBI:65296"/>
        <dbReference type="EC" id="1.4.3.4"/>
    </reaction>
</comment>
<evidence type="ECO:0000256" key="2">
    <source>
        <dbReference type="ARBA" id="ARBA00004362"/>
    </source>
</evidence>
<evidence type="ECO:0000256" key="4">
    <source>
        <dbReference type="ARBA" id="ARBA00022630"/>
    </source>
</evidence>
<protein>
    <recommendedName>
        <fullName evidence="13">Amine oxidase</fullName>
        <ecNumber evidence="13">1.4.3.-</ecNumber>
    </recommendedName>
</protein>
<dbReference type="Gene3D" id="3.90.660.10">
    <property type="match status" value="1"/>
</dbReference>
<feature type="domain" description="Amine oxidase" evidence="14">
    <location>
        <begin position="15"/>
        <end position="449"/>
    </location>
</feature>
<evidence type="ECO:0000256" key="10">
    <source>
        <dbReference type="ARBA" id="ARBA00023136"/>
    </source>
</evidence>
<evidence type="ECO:0000256" key="13">
    <source>
        <dbReference type="RuleBase" id="RU362067"/>
    </source>
</evidence>
<reference evidence="15" key="1">
    <citation type="submission" date="2022-01" db="EMBL/GenBank/DDBJ databases">
        <authorList>
            <person name="Braso-Vives M."/>
        </authorList>
    </citation>
    <scope>NUCLEOTIDE SEQUENCE</scope>
</reference>
<dbReference type="EC" id="1.4.3.-" evidence="13"/>
<feature type="binding site" evidence="12">
    <location>
        <position position="62"/>
    </location>
    <ligand>
        <name>FAD</name>
        <dbReference type="ChEBI" id="CHEBI:57692"/>
    </ligand>
</feature>
<dbReference type="EMBL" id="OV696690">
    <property type="protein sequence ID" value="CAH1265391.1"/>
    <property type="molecule type" value="Genomic_DNA"/>
</dbReference>
<feature type="domain" description="Amine oxidase" evidence="14">
    <location>
        <begin position="454"/>
        <end position="733"/>
    </location>
</feature>
<feature type="binding site" evidence="12">
    <location>
        <begin position="59"/>
        <end position="62"/>
    </location>
    <ligand>
        <name>FAD</name>
        <dbReference type="ChEBI" id="CHEBI:57692"/>
    </ligand>
</feature>
<evidence type="ECO:0000256" key="5">
    <source>
        <dbReference type="ARBA" id="ARBA00022692"/>
    </source>
</evidence>
<evidence type="ECO:0000256" key="6">
    <source>
        <dbReference type="ARBA" id="ARBA00022827"/>
    </source>
</evidence>
<dbReference type="InterPro" id="IPR050703">
    <property type="entry name" value="Flavin_MAO"/>
</dbReference>
<dbReference type="InterPro" id="IPR001613">
    <property type="entry name" value="Flavin_amine_oxidase"/>
</dbReference>
<evidence type="ECO:0000256" key="1">
    <source>
        <dbReference type="ARBA" id="ARBA00001974"/>
    </source>
</evidence>
<evidence type="ECO:0000256" key="12">
    <source>
        <dbReference type="PIRSR" id="PIRSR601613-1"/>
    </source>
</evidence>
<keyword evidence="7" id="KW-1133">Transmembrane helix</keyword>
<dbReference type="GO" id="GO:0005741">
    <property type="term" value="C:mitochondrial outer membrane"/>
    <property type="evidence" value="ECO:0007669"/>
    <property type="project" value="UniProtKB-SubCell"/>
</dbReference>
<comment type="subcellular location">
    <subcellularLocation>
        <location evidence="2">Mitochondrion outer membrane</location>
        <topology evidence="2">Single-pass type IV membrane protein</topology>
        <orientation evidence="2">Cytoplasmic side</orientation>
    </subcellularLocation>
</comment>
<gene>
    <name evidence="15" type="primary">MAOA</name>
    <name evidence="15" type="ORF">BLAG_LOCUS19402</name>
</gene>
<keyword evidence="9" id="KW-0496">Mitochondrion</keyword>
<feature type="binding site" evidence="12">
    <location>
        <position position="427"/>
    </location>
    <ligand>
        <name>FAD</name>
        <dbReference type="ChEBI" id="CHEBI:57692"/>
    </ligand>
</feature>
<dbReference type="GO" id="GO:0050660">
    <property type="term" value="F:flavin adenine dinucleotide binding"/>
    <property type="evidence" value="ECO:0007669"/>
    <property type="project" value="TreeGrafter"/>
</dbReference>
<evidence type="ECO:0000256" key="9">
    <source>
        <dbReference type="ARBA" id="ARBA00023128"/>
    </source>
</evidence>
<keyword evidence="4 13" id="KW-0285">Flavoprotein</keyword>
<dbReference type="OrthoDB" id="7777654at2759"/>
<evidence type="ECO:0000313" key="16">
    <source>
        <dbReference type="Proteomes" id="UP000838412"/>
    </source>
</evidence>
<proteinExistence type="inferred from homology"/>
<dbReference type="PANTHER" id="PTHR43563">
    <property type="entry name" value="AMINE OXIDASE"/>
    <property type="match status" value="1"/>
</dbReference>
<comment type="cofactor">
    <cofactor evidence="1 13">
        <name>FAD</name>
        <dbReference type="ChEBI" id="CHEBI:57692"/>
    </cofactor>
</comment>
<keyword evidence="6 13" id="KW-0274">FAD</keyword>
<keyword evidence="5" id="KW-0812">Transmembrane</keyword>
<dbReference type="GO" id="GO:0008131">
    <property type="term" value="F:primary methylamine oxidase activity"/>
    <property type="evidence" value="ECO:0007669"/>
    <property type="project" value="TreeGrafter"/>
</dbReference>
<dbReference type="GO" id="GO:0097621">
    <property type="term" value="F:monoamine oxidase activity"/>
    <property type="evidence" value="ECO:0007669"/>
    <property type="project" value="UniProtKB-EC"/>
</dbReference>
<evidence type="ECO:0000256" key="11">
    <source>
        <dbReference type="ARBA" id="ARBA00048448"/>
    </source>
</evidence>
<feature type="binding site" evidence="12">
    <location>
        <position position="16"/>
    </location>
    <ligand>
        <name>FAD</name>
        <dbReference type="ChEBI" id="CHEBI:57692"/>
    </ligand>
</feature>
<dbReference type="InterPro" id="IPR036188">
    <property type="entry name" value="FAD/NAD-bd_sf"/>
</dbReference>
<keyword evidence="8 13" id="KW-0560">Oxidoreductase</keyword>